<evidence type="ECO:0000313" key="11">
    <source>
        <dbReference type="Proteomes" id="UP001497600"/>
    </source>
</evidence>
<feature type="region of interest" description="Disordered" evidence="8">
    <location>
        <begin position="674"/>
        <end position="693"/>
    </location>
</feature>
<proteinExistence type="predicted"/>
<dbReference type="InterPro" id="IPR017961">
    <property type="entry name" value="DNA_pol_Y-fam_little_finger"/>
</dbReference>
<evidence type="ECO:0000256" key="1">
    <source>
        <dbReference type="ARBA" id="ARBA00004123"/>
    </source>
</evidence>
<dbReference type="InterPro" id="IPR036775">
    <property type="entry name" value="DNA_pol_Y-fam_lit_finger_sf"/>
</dbReference>
<feature type="compositionally biased region" description="Basic residues" evidence="8">
    <location>
        <begin position="768"/>
        <end position="777"/>
    </location>
</feature>
<keyword evidence="11" id="KW-1185">Reference proteome</keyword>
<feature type="region of interest" description="Disordered" evidence="8">
    <location>
        <begin position="593"/>
        <end position="613"/>
    </location>
</feature>
<feature type="compositionally biased region" description="Polar residues" evidence="8">
    <location>
        <begin position="677"/>
        <end position="693"/>
    </location>
</feature>
<name>A0ABP0ELD7_9ASCO</name>
<feature type="region of interest" description="Disordered" evidence="8">
    <location>
        <begin position="631"/>
        <end position="656"/>
    </location>
</feature>
<dbReference type="Gene3D" id="3.30.1490.100">
    <property type="entry name" value="DNA polymerase, Y-family, little finger domain"/>
    <property type="match status" value="1"/>
</dbReference>
<evidence type="ECO:0000256" key="6">
    <source>
        <dbReference type="ARBA" id="ARBA00023242"/>
    </source>
</evidence>
<dbReference type="Pfam" id="PF11799">
    <property type="entry name" value="IMS_C"/>
    <property type="match status" value="1"/>
</dbReference>
<reference evidence="10 11" key="1">
    <citation type="submission" date="2024-01" db="EMBL/GenBank/DDBJ databases">
        <authorList>
            <consortium name="Genoscope - CEA"/>
            <person name="William W."/>
        </authorList>
    </citation>
    <scope>NUCLEOTIDE SEQUENCE [LARGE SCALE GENOMIC DNA]</scope>
    <source>
        <strain evidence="10 11">29B2s-10</strain>
    </source>
</reference>
<evidence type="ECO:0000256" key="5">
    <source>
        <dbReference type="ARBA" id="ARBA00023204"/>
    </source>
</evidence>
<evidence type="ECO:0000256" key="7">
    <source>
        <dbReference type="ARBA" id="ARBA00044975"/>
    </source>
</evidence>
<sequence>MSVVNYDEHKECSPLVTSPVEQSQFKFRDLSQLNDPLNAYKSPLSVIGHIDLNAFFAQVEQVRLQLTSEDPVVCVQWSSLIAVSYAARKYGIGRMDNVSTARQKCPDVILAHAAVFKKGEKHWAYVPGLPSQFTHKVSLDPYRREGRKIIKIFKQNCDMVEKASVDESYMDFGRLVYFKLMELFPNELSGINHRLNETMPSIPTILPKELQWVGEIVNNDEEEKLNEHDNLVKGGNDVEGYIIKDWDDICMLIGSKIIFDIRMEVYKILGYTTSGGVGRNKVLSKLAGGLFKPDNQAIVRNSSINRFLNQFQLVDITGMGGKIGDYISQKLEVPTSRDVSSITFIRENYSNLRDIENGLNNDLQLSKKVWDLIHGDYANELTLKIELKSMMSRKNFPGKPVTTWKDANDWIMVFAGDLYNRMIELDDESMNISMSQENKEKPNIRRPKTISLQYGTAEYHTHSKQATIGVCRDLEKLRDNIEMMAKRLLQDLLDTFQGMKDLNDGIKLKDAIEMGKIGLKILPCTSMSLTISNFSKTSQTSLIDTFLSKESGHVAKENNTAPPSSPQGSYKESTEKRGMLMYADETLNNCTGLGSRKVDLPQAPTNNSGKEIAEKDKEYINSLFKEFNSDNVHNESQTTDSISSSSTKKTLFTKKNGGGKGIVDQLNLAGKKKSVAANGNGSPLGSTPLGNKNQSNIINDLQESSMHSNLNSEIPSDLMATGKCSRCGISTNDPIEHHDFHLAMDLSMRLNGNIDPTSQNTNFNKPLKSNKVKRRKPDKGQTKLPF</sequence>
<evidence type="ECO:0000256" key="4">
    <source>
        <dbReference type="ARBA" id="ARBA00022763"/>
    </source>
</evidence>
<dbReference type="Gene3D" id="3.40.1170.60">
    <property type="match status" value="1"/>
</dbReference>
<evidence type="ECO:0000256" key="8">
    <source>
        <dbReference type="SAM" id="MobiDB-lite"/>
    </source>
</evidence>
<dbReference type="PANTHER" id="PTHR45873">
    <property type="entry name" value="DNA POLYMERASE ETA"/>
    <property type="match status" value="1"/>
</dbReference>
<evidence type="ECO:0000256" key="2">
    <source>
        <dbReference type="ARBA" id="ARBA00022679"/>
    </source>
</evidence>
<feature type="compositionally biased region" description="Polar residues" evidence="8">
    <location>
        <begin position="557"/>
        <end position="571"/>
    </location>
</feature>
<dbReference type="SUPFAM" id="SSF100879">
    <property type="entry name" value="Lesion bypass DNA polymerase (Y-family), little finger domain"/>
    <property type="match status" value="1"/>
</dbReference>
<keyword evidence="5" id="KW-0234">DNA repair</keyword>
<dbReference type="PANTHER" id="PTHR45873:SF1">
    <property type="entry name" value="DNA POLYMERASE ETA"/>
    <property type="match status" value="1"/>
</dbReference>
<gene>
    <name evidence="10" type="ORF">CAAN4_H09120</name>
</gene>
<protein>
    <recommendedName>
        <fullName evidence="7">DNA polymerase eta</fullName>
    </recommendedName>
</protein>
<dbReference type="Pfam" id="PF00817">
    <property type="entry name" value="IMS"/>
    <property type="match status" value="1"/>
</dbReference>
<feature type="compositionally biased region" description="Polar residues" evidence="8">
    <location>
        <begin position="754"/>
        <end position="764"/>
    </location>
</feature>
<evidence type="ECO:0000313" key="10">
    <source>
        <dbReference type="EMBL" id="CAK7921015.1"/>
    </source>
</evidence>
<feature type="domain" description="UmuC" evidence="9">
    <location>
        <begin position="47"/>
        <end position="320"/>
    </location>
</feature>
<dbReference type="Proteomes" id="UP001497600">
    <property type="component" value="Chromosome H"/>
</dbReference>
<dbReference type="InterPro" id="IPR043502">
    <property type="entry name" value="DNA/RNA_pol_sf"/>
</dbReference>
<dbReference type="PROSITE" id="PS50173">
    <property type="entry name" value="UMUC"/>
    <property type="match status" value="1"/>
</dbReference>
<feature type="region of interest" description="Disordered" evidence="8">
    <location>
        <begin position="553"/>
        <end position="573"/>
    </location>
</feature>
<dbReference type="PIRSF" id="PIRSF036603">
    <property type="entry name" value="DPol_eta"/>
    <property type="match status" value="1"/>
</dbReference>
<dbReference type="Gene3D" id="3.30.70.270">
    <property type="match status" value="1"/>
</dbReference>
<organism evidence="10 11">
    <name type="scientific">[Candida] anglica</name>
    <dbReference type="NCBI Taxonomy" id="148631"/>
    <lineage>
        <taxon>Eukaryota</taxon>
        <taxon>Fungi</taxon>
        <taxon>Dikarya</taxon>
        <taxon>Ascomycota</taxon>
        <taxon>Saccharomycotina</taxon>
        <taxon>Pichiomycetes</taxon>
        <taxon>Debaryomycetaceae</taxon>
        <taxon>Kurtzmaniella</taxon>
    </lineage>
</organism>
<dbReference type="InterPro" id="IPR052230">
    <property type="entry name" value="DNA_polymerase_eta"/>
</dbReference>
<feature type="compositionally biased region" description="Low complexity" evidence="8">
    <location>
        <begin position="636"/>
        <end position="655"/>
    </location>
</feature>
<accession>A0ABP0ELD7</accession>
<dbReference type="InterPro" id="IPR043128">
    <property type="entry name" value="Rev_trsase/Diguanyl_cyclase"/>
</dbReference>
<keyword evidence="2" id="KW-0808">Transferase</keyword>
<evidence type="ECO:0000256" key="3">
    <source>
        <dbReference type="ARBA" id="ARBA00022723"/>
    </source>
</evidence>
<dbReference type="EMBL" id="OZ004260">
    <property type="protein sequence ID" value="CAK7921015.1"/>
    <property type="molecule type" value="Genomic_DNA"/>
</dbReference>
<comment type="subcellular location">
    <subcellularLocation>
        <location evidence="1">Nucleus</location>
    </subcellularLocation>
</comment>
<dbReference type="SUPFAM" id="SSF56672">
    <property type="entry name" value="DNA/RNA polymerases"/>
    <property type="match status" value="1"/>
</dbReference>
<feature type="region of interest" description="Disordered" evidence="8">
    <location>
        <begin position="753"/>
        <end position="786"/>
    </location>
</feature>
<keyword evidence="4" id="KW-0227">DNA damage</keyword>
<dbReference type="InterPro" id="IPR001126">
    <property type="entry name" value="UmuC"/>
</dbReference>
<keyword evidence="3" id="KW-0479">Metal-binding</keyword>
<evidence type="ECO:0000259" key="9">
    <source>
        <dbReference type="PROSITE" id="PS50173"/>
    </source>
</evidence>
<keyword evidence="6" id="KW-0539">Nucleus</keyword>